<gene>
    <name evidence="6" type="ORF">FMM05_07610</name>
</gene>
<comment type="caution">
    <text evidence="6">The sequence shown here is derived from an EMBL/GenBank/DDBJ whole genome shotgun (WGS) entry which is preliminary data.</text>
</comment>
<dbReference type="Gene3D" id="1.20.1280.290">
    <property type="match status" value="1"/>
</dbReference>
<accession>A0A552V4I0</accession>
<organism evidence="6 7">
    <name type="scientific">Flavobacterium zepuense</name>
    <dbReference type="NCBI Taxonomy" id="2593302"/>
    <lineage>
        <taxon>Bacteria</taxon>
        <taxon>Pseudomonadati</taxon>
        <taxon>Bacteroidota</taxon>
        <taxon>Flavobacteriia</taxon>
        <taxon>Flavobacteriales</taxon>
        <taxon>Flavobacteriaceae</taxon>
        <taxon>Flavobacterium</taxon>
    </lineage>
</organism>
<dbReference type="NCBIfam" id="NF037968">
    <property type="entry name" value="SemiSWEET_2"/>
    <property type="match status" value="1"/>
</dbReference>
<dbReference type="InterPro" id="IPR047662">
    <property type="entry name" value="SemiSWEET"/>
</dbReference>
<name>A0A552V4I0_9FLAO</name>
<dbReference type="Pfam" id="PF04193">
    <property type="entry name" value="PQ-loop"/>
    <property type="match status" value="1"/>
</dbReference>
<feature type="transmembrane region" description="Helical" evidence="5">
    <location>
        <begin position="30"/>
        <end position="51"/>
    </location>
</feature>
<dbReference type="EMBL" id="VJVZ01000004">
    <property type="protein sequence ID" value="TRW25395.1"/>
    <property type="molecule type" value="Genomic_DNA"/>
</dbReference>
<reference evidence="6 7" key="1">
    <citation type="submission" date="2019-07" db="EMBL/GenBank/DDBJ databases">
        <title>Flavobacterium sp. nov., isolated from glacier ice.</title>
        <authorList>
            <person name="Liu Q."/>
            <person name="Xin Y.-H."/>
        </authorList>
    </citation>
    <scope>NUCLEOTIDE SEQUENCE [LARGE SCALE GENOMIC DNA]</scope>
    <source>
        <strain evidence="6 7">ZT4R6</strain>
    </source>
</reference>
<dbReference type="AlphaFoldDB" id="A0A552V4I0"/>
<dbReference type="OrthoDB" id="122062at2"/>
<keyword evidence="7" id="KW-1185">Reference proteome</keyword>
<evidence type="ECO:0000313" key="7">
    <source>
        <dbReference type="Proteomes" id="UP000320643"/>
    </source>
</evidence>
<keyword evidence="2 5" id="KW-0812">Transmembrane</keyword>
<comment type="subcellular location">
    <subcellularLocation>
        <location evidence="1">Membrane</location>
        <topology evidence="1">Multi-pass membrane protein</topology>
    </subcellularLocation>
</comment>
<evidence type="ECO:0000256" key="1">
    <source>
        <dbReference type="ARBA" id="ARBA00004141"/>
    </source>
</evidence>
<dbReference type="GO" id="GO:0016020">
    <property type="term" value="C:membrane"/>
    <property type="evidence" value="ECO:0007669"/>
    <property type="project" value="UniProtKB-SubCell"/>
</dbReference>
<evidence type="ECO:0000256" key="2">
    <source>
        <dbReference type="ARBA" id="ARBA00022692"/>
    </source>
</evidence>
<dbReference type="Proteomes" id="UP000320643">
    <property type="component" value="Unassembled WGS sequence"/>
</dbReference>
<feature type="transmembrane region" description="Helical" evidence="5">
    <location>
        <begin position="57"/>
        <end position="78"/>
    </location>
</feature>
<evidence type="ECO:0000313" key="6">
    <source>
        <dbReference type="EMBL" id="TRW25395.1"/>
    </source>
</evidence>
<keyword evidence="4 5" id="KW-0472">Membrane</keyword>
<proteinExistence type="predicted"/>
<dbReference type="GO" id="GO:0051119">
    <property type="term" value="F:sugar transmembrane transporter activity"/>
    <property type="evidence" value="ECO:0007669"/>
    <property type="project" value="InterPro"/>
</dbReference>
<sequence>MLGLIAAGFVTVANIPQTIKIVKTRSTKSISAITYAMLFVGMVLWVIYGIYKDDLPIIMANSIAAALCGTILTVKCLAKFRGNETS</sequence>
<keyword evidence="3 5" id="KW-1133">Transmembrane helix</keyword>
<evidence type="ECO:0000256" key="4">
    <source>
        <dbReference type="ARBA" id="ARBA00023136"/>
    </source>
</evidence>
<evidence type="ECO:0008006" key="8">
    <source>
        <dbReference type="Google" id="ProtNLM"/>
    </source>
</evidence>
<evidence type="ECO:0000256" key="3">
    <source>
        <dbReference type="ARBA" id="ARBA00022989"/>
    </source>
</evidence>
<protein>
    <recommendedName>
        <fullName evidence="8">MtN3 and saliva related transmembrane protein</fullName>
    </recommendedName>
</protein>
<dbReference type="InterPro" id="IPR006603">
    <property type="entry name" value="PQ-loop_rpt"/>
</dbReference>
<evidence type="ECO:0000256" key="5">
    <source>
        <dbReference type="SAM" id="Phobius"/>
    </source>
</evidence>